<feature type="region of interest" description="Disordered" evidence="1">
    <location>
        <begin position="112"/>
        <end position="136"/>
    </location>
</feature>
<feature type="compositionally biased region" description="Low complexity" evidence="1">
    <location>
        <begin position="124"/>
        <end position="136"/>
    </location>
</feature>
<reference evidence="3" key="1">
    <citation type="journal article" date="2015" name="Proc. Natl. Acad. Sci. U.S.A.">
        <title>Genome sequencing of adzuki bean (Vigna angularis) provides insight into high starch and low fat accumulation and domestication.</title>
        <authorList>
            <person name="Yang K."/>
            <person name="Tian Z."/>
            <person name="Chen C."/>
            <person name="Luo L."/>
            <person name="Zhao B."/>
            <person name="Wang Z."/>
            <person name="Yu L."/>
            <person name="Li Y."/>
            <person name="Sun Y."/>
            <person name="Li W."/>
            <person name="Chen Y."/>
            <person name="Li Y."/>
            <person name="Zhang Y."/>
            <person name="Ai D."/>
            <person name="Zhao J."/>
            <person name="Shang C."/>
            <person name="Ma Y."/>
            <person name="Wu B."/>
            <person name="Wang M."/>
            <person name="Gao L."/>
            <person name="Sun D."/>
            <person name="Zhang P."/>
            <person name="Guo F."/>
            <person name="Wang W."/>
            <person name="Li Y."/>
            <person name="Wang J."/>
            <person name="Varshney R.K."/>
            <person name="Wang J."/>
            <person name="Ling H.Q."/>
            <person name="Wan P."/>
        </authorList>
    </citation>
    <scope>NUCLEOTIDE SEQUENCE</scope>
    <source>
        <strain evidence="3">cv. Jingnong 6</strain>
    </source>
</reference>
<evidence type="ECO:0000313" key="2">
    <source>
        <dbReference type="EMBL" id="KOM49749.1"/>
    </source>
</evidence>
<dbReference type="AlphaFoldDB" id="A0A0L9V4W6"/>
<organism evidence="2 3">
    <name type="scientific">Phaseolus angularis</name>
    <name type="common">Azuki bean</name>
    <name type="synonym">Vigna angularis</name>
    <dbReference type="NCBI Taxonomy" id="3914"/>
    <lineage>
        <taxon>Eukaryota</taxon>
        <taxon>Viridiplantae</taxon>
        <taxon>Streptophyta</taxon>
        <taxon>Embryophyta</taxon>
        <taxon>Tracheophyta</taxon>
        <taxon>Spermatophyta</taxon>
        <taxon>Magnoliopsida</taxon>
        <taxon>eudicotyledons</taxon>
        <taxon>Gunneridae</taxon>
        <taxon>Pentapetalae</taxon>
        <taxon>rosids</taxon>
        <taxon>fabids</taxon>
        <taxon>Fabales</taxon>
        <taxon>Fabaceae</taxon>
        <taxon>Papilionoideae</taxon>
        <taxon>50 kb inversion clade</taxon>
        <taxon>NPAAA clade</taxon>
        <taxon>indigoferoid/millettioid clade</taxon>
        <taxon>Phaseoleae</taxon>
        <taxon>Vigna</taxon>
    </lineage>
</organism>
<evidence type="ECO:0000313" key="3">
    <source>
        <dbReference type="Proteomes" id="UP000053144"/>
    </source>
</evidence>
<dbReference type="EMBL" id="CM003378">
    <property type="protein sequence ID" value="KOM49749.1"/>
    <property type="molecule type" value="Genomic_DNA"/>
</dbReference>
<protein>
    <submittedName>
        <fullName evidence="2">Uncharacterized protein</fullName>
    </submittedName>
</protein>
<dbReference type="Proteomes" id="UP000053144">
    <property type="component" value="Chromosome 8"/>
</dbReference>
<proteinExistence type="predicted"/>
<dbReference type="Gramene" id="KOM49749">
    <property type="protein sequence ID" value="KOM49749"/>
    <property type="gene ID" value="LR48_Vigan08g057600"/>
</dbReference>
<accession>A0A0L9V4W6</accession>
<evidence type="ECO:0000256" key="1">
    <source>
        <dbReference type="SAM" id="MobiDB-lite"/>
    </source>
</evidence>
<sequence length="136" mass="14723">MKLQKIDPRLNGGWFGGSKVRAGEDEVANLRRRSLPAVASQRPPVAAEVPTAVEWRATTMMSLCSGVSVPCVKERARKEEGREGRRRFQHWRCRRRCSCLAVGRDGVVSEAAAAADGEGGSGVVAGDSSSGEYHPW</sequence>
<name>A0A0L9V4W6_PHAAN</name>
<gene>
    <name evidence="2" type="ORF">LR48_Vigan08g057600</name>
</gene>